<evidence type="ECO:0000256" key="1">
    <source>
        <dbReference type="SAM" id="MobiDB-lite"/>
    </source>
</evidence>
<dbReference type="RefSeq" id="WP_089763765.1">
    <property type="nucleotide sequence ID" value="NZ_BKAT01000036.1"/>
</dbReference>
<evidence type="ECO:0000313" key="2">
    <source>
        <dbReference type="EMBL" id="SEA91644.1"/>
    </source>
</evidence>
<dbReference type="EMBL" id="FNRL01000022">
    <property type="protein sequence ID" value="SEA91644.1"/>
    <property type="molecule type" value="Genomic_DNA"/>
</dbReference>
<reference evidence="3" key="1">
    <citation type="submission" date="2016-10" db="EMBL/GenBank/DDBJ databases">
        <authorList>
            <person name="Varghese N."/>
            <person name="Submissions S."/>
        </authorList>
    </citation>
    <scope>NUCLEOTIDE SEQUENCE [LARGE SCALE GENOMIC DNA]</scope>
    <source>
        <strain evidence="3">DSM 23920</strain>
    </source>
</reference>
<dbReference type="STRING" id="408074.SAMN05660909_04123"/>
<feature type="region of interest" description="Disordered" evidence="1">
    <location>
        <begin position="1"/>
        <end position="65"/>
    </location>
</feature>
<evidence type="ECO:0000313" key="3">
    <source>
        <dbReference type="Proteomes" id="UP000199656"/>
    </source>
</evidence>
<protein>
    <submittedName>
        <fullName evidence="2">Uncharacterized protein</fullName>
    </submittedName>
</protein>
<proteinExistence type="predicted"/>
<name>A0A1H4F2V2_9BACT</name>
<gene>
    <name evidence="2" type="ORF">SAMN05660909_04123</name>
</gene>
<keyword evidence="3" id="KW-1185">Reference proteome</keyword>
<sequence length="65" mass="7584">MGQKKFTPEEIREQEATKRRNGSLAPAKKGNKKTWDVDGNNVQEGYDEREYTPKEKADEKRSKEK</sequence>
<accession>A0A1H4F2V2</accession>
<feature type="compositionally biased region" description="Basic and acidic residues" evidence="1">
    <location>
        <begin position="1"/>
        <end position="18"/>
    </location>
</feature>
<dbReference type="OrthoDB" id="678752at2"/>
<dbReference type="Proteomes" id="UP000199656">
    <property type="component" value="Unassembled WGS sequence"/>
</dbReference>
<feature type="compositionally biased region" description="Basic and acidic residues" evidence="1">
    <location>
        <begin position="46"/>
        <end position="65"/>
    </location>
</feature>
<organism evidence="2 3">
    <name type="scientific">Chitinophaga terrae</name>
    <name type="common">ex Kim and Jung 2007</name>
    <dbReference type="NCBI Taxonomy" id="408074"/>
    <lineage>
        <taxon>Bacteria</taxon>
        <taxon>Pseudomonadati</taxon>
        <taxon>Bacteroidota</taxon>
        <taxon>Chitinophagia</taxon>
        <taxon>Chitinophagales</taxon>
        <taxon>Chitinophagaceae</taxon>
        <taxon>Chitinophaga</taxon>
    </lineage>
</organism>
<dbReference type="AlphaFoldDB" id="A0A1H4F2V2"/>